<dbReference type="Proteomes" id="UP000000442">
    <property type="component" value="Chromosome"/>
</dbReference>
<gene>
    <name evidence="8" type="primary">ldhB</name>
    <name evidence="8" type="ordered locus">HRM2_28270</name>
</gene>
<evidence type="ECO:0000256" key="1">
    <source>
        <dbReference type="ARBA" id="ARBA00022485"/>
    </source>
</evidence>
<dbReference type="PANTHER" id="PTHR32479">
    <property type="entry name" value="GLYCOLATE OXIDASE IRON-SULFUR SUBUNIT"/>
    <property type="match status" value="1"/>
</dbReference>
<dbReference type="GO" id="GO:0051539">
    <property type="term" value="F:4 iron, 4 sulfur cluster binding"/>
    <property type="evidence" value="ECO:0007669"/>
    <property type="project" value="UniProtKB-UniRule"/>
</dbReference>
<evidence type="ECO:0000256" key="5">
    <source>
        <dbReference type="ARBA" id="ARBA00023014"/>
    </source>
</evidence>
<dbReference type="GO" id="GO:0046872">
    <property type="term" value="F:metal ion binding"/>
    <property type="evidence" value="ECO:0007669"/>
    <property type="project" value="UniProtKB-UniRule"/>
</dbReference>
<dbReference type="PIRSF" id="PIRSF000139">
    <property type="entry name" value="Glc_ox_4Fe-4S"/>
    <property type="match status" value="1"/>
</dbReference>
<dbReference type="RefSeq" id="WP_015904678.1">
    <property type="nucleotide sequence ID" value="NC_012108.1"/>
</dbReference>
<keyword evidence="3" id="KW-0677">Repeat</keyword>
<dbReference type="PANTHER" id="PTHR32479:SF20">
    <property type="entry name" value="GLYCOLATE OXIDASE IRON-SULFUR SUBUNIT"/>
    <property type="match status" value="1"/>
</dbReference>
<dbReference type="Gene3D" id="1.10.1060.10">
    <property type="entry name" value="Alpha-helical ferredoxin"/>
    <property type="match status" value="1"/>
</dbReference>
<keyword evidence="6" id="KW-0249">Electron transport</keyword>
<dbReference type="EMBL" id="CP001087">
    <property type="protein sequence ID" value="ACN15915.1"/>
    <property type="molecule type" value="Genomic_DNA"/>
</dbReference>
<name>C0QJA2_DESAH</name>
<dbReference type="HOGENOM" id="CLU_023081_0_1_7"/>
<accession>C0QJA2</accession>
<dbReference type="InterPro" id="IPR009051">
    <property type="entry name" value="Helical_ferredxn"/>
</dbReference>
<dbReference type="eggNOG" id="COG0247">
    <property type="taxonomic scope" value="Bacteria"/>
</dbReference>
<dbReference type="GO" id="GO:0019154">
    <property type="term" value="F:glycolate dehydrogenase activity"/>
    <property type="evidence" value="ECO:0007669"/>
    <property type="project" value="UniProtKB-EC"/>
</dbReference>
<comment type="catalytic activity">
    <reaction evidence="6">
        <text>glycolate + A = glyoxylate + AH2</text>
        <dbReference type="Rhea" id="RHEA:21264"/>
        <dbReference type="ChEBI" id="CHEBI:13193"/>
        <dbReference type="ChEBI" id="CHEBI:17499"/>
        <dbReference type="ChEBI" id="CHEBI:29805"/>
        <dbReference type="ChEBI" id="CHEBI:36655"/>
        <dbReference type="EC" id="1.1.99.14"/>
    </reaction>
</comment>
<comment type="function">
    <text evidence="6">Component of a complex that catalyzes the oxidation of glycolate to glyoxylate.</text>
</comment>
<keyword evidence="1 6" id="KW-0004">4Fe-4S</keyword>
<keyword evidence="4 6" id="KW-0408">Iron</keyword>
<keyword evidence="5 6" id="KW-0411">Iron-sulfur</keyword>
<dbReference type="PROSITE" id="PS00198">
    <property type="entry name" value="4FE4S_FER_1"/>
    <property type="match status" value="1"/>
</dbReference>
<evidence type="ECO:0000256" key="4">
    <source>
        <dbReference type="ARBA" id="ARBA00023004"/>
    </source>
</evidence>
<dbReference type="EC" id="1.1.99.14" evidence="6"/>
<evidence type="ECO:0000256" key="3">
    <source>
        <dbReference type="ARBA" id="ARBA00022737"/>
    </source>
</evidence>
<dbReference type="InterPro" id="IPR017900">
    <property type="entry name" value="4Fe4S_Fe_S_CS"/>
</dbReference>
<proteinExistence type="predicted"/>
<dbReference type="PROSITE" id="PS51379">
    <property type="entry name" value="4FE4S_FER_2"/>
    <property type="match status" value="2"/>
</dbReference>
<evidence type="ECO:0000313" key="9">
    <source>
        <dbReference type="Proteomes" id="UP000000442"/>
    </source>
</evidence>
<sequence>MAGMNELANRLKELEDQLVICNRCGMCQSVCPLYEQTRKESDVARGKLALLDGLSKNLFTDPDGVDKRLNNCLLCGSCAANCPSGVSVLEIFIKARAIIAEFKGLSPAKRLIFKKMLANPATFDRLTEWAGKFQGLFTKSEKNAQGTSCARLVSPLLHDRHLLPMANKPFHKTRASVDTRTGRSGLRVAFFTGCIIDKMFPRIANDLLDVLEYHGVGTWIPGGQGCCGIPALASGDRATFEKLVEYHVDLFDSQKYDYLVTACATCTSTIKKLWPSIYGGKASGTREKIRQLSERTLDINQFLVNKVGLHDMGTGVDADGEAVTYHDPCHLKKSLGVFKEPRQLIQASGKNLVEMEGSDKCCGMGGSFNLYHYDVSSKIGTIKQKNIADTGCKTVSTGCPACMVQISDMLAKGGLNIRVRHPLELYAEFLRNQKLIT</sequence>
<protein>
    <recommendedName>
        <fullName evidence="6">Glycolate oxidase iron-sulfur subunit</fullName>
        <ecNumber evidence="6">1.1.99.14</ecNumber>
    </recommendedName>
</protein>
<dbReference type="InterPro" id="IPR004017">
    <property type="entry name" value="Cys_rich_dom"/>
</dbReference>
<comment type="catalytic activity">
    <reaction evidence="6">
        <text>(R)-lactate + A = pyruvate + AH2</text>
        <dbReference type="Rhea" id="RHEA:15089"/>
        <dbReference type="ChEBI" id="CHEBI:13193"/>
        <dbReference type="ChEBI" id="CHEBI:15361"/>
        <dbReference type="ChEBI" id="CHEBI:16004"/>
        <dbReference type="ChEBI" id="CHEBI:17499"/>
    </reaction>
</comment>
<dbReference type="STRING" id="177437.HRM2_28270"/>
<evidence type="ECO:0000313" key="8">
    <source>
        <dbReference type="EMBL" id="ACN15915.1"/>
    </source>
</evidence>
<keyword evidence="6" id="KW-0813">Transport</keyword>
<dbReference type="SUPFAM" id="SSF46548">
    <property type="entry name" value="alpha-helical ferredoxin"/>
    <property type="match status" value="1"/>
</dbReference>
<evidence type="ECO:0000256" key="2">
    <source>
        <dbReference type="ARBA" id="ARBA00022723"/>
    </source>
</evidence>
<dbReference type="InterPro" id="IPR017896">
    <property type="entry name" value="4Fe4S_Fe-S-bd"/>
</dbReference>
<keyword evidence="2 6" id="KW-0479">Metal-binding</keyword>
<feature type="domain" description="4Fe-4S ferredoxin-type" evidence="7">
    <location>
        <begin position="60"/>
        <end position="92"/>
    </location>
</feature>
<evidence type="ECO:0000256" key="6">
    <source>
        <dbReference type="PIRNR" id="PIRNR000139"/>
    </source>
</evidence>
<dbReference type="OrthoDB" id="5289041at2"/>
<comment type="cofactor">
    <cofactor evidence="6">
        <name>[4Fe-4S] cluster</name>
        <dbReference type="ChEBI" id="CHEBI:49883"/>
    </cofactor>
    <text evidence="6">Binds 2 [4Fe-4S] clusters.</text>
</comment>
<dbReference type="KEGG" id="dat:HRM2_28270"/>
<dbReference type="Pfam" id="PF02754">
    <property type="entry name" value="CCG"/>
    <property type="match status" value="2"/>
</dbReference>
<dbReference type="Pfam" id="PF13183">
    <property type="entry name" value="Fer4_8"/>
    <property type="match status" value="1"/>
</dbReference>
<evidence type="ECO:0000259" key="7">
    <source>
        <dbReference type="PROSITE" id="PS51379"/>
    </source>
</evidence>
<organism evidence="8 9">
    <name type="scientific">Desulforapulum autotrophicum (strain ATCC 43914 / DSM 3382 / VKM B-1955 / HRM2)</name>
    <name type="common">Desulfobacterium autotrophicum</name>
    <dbReference type="NCBI Taxonomy" id="177437"/>
    <lineage>
        <taxon>Bacteria</taxon>
        <taxon>Pseudomonadati</taxon>
        <taxon>Thermodesulfobacteriota</taxon>
        <taxon>Desulfobacteria</taxon>
        <taxon>Desulfobacterales</taxon>
        <taxon>Desulfobacteraceae</taxon>
        <taxon>Desulforapulum</taxon>
    </lineage>
</organism>
<reference evidence="8 9" key="1">
    <citation type="journal article" date="2009" name="Environ. Microbiol.">
        <title>Genome sequence of Desulfobacterium autotrophicum HRM2, a marine sulfate reducer oxidizing organic carbon completely to carbon dioxide.</title>
        <authorList>
            <person name="Strittmatter A.W."/>
            <person name="Liesegang H."/>
            <person name="Rabus R."/>
            <person name="Decker I."/>
            <person name="Amann J."/>
            <person name="Andres S."/>
            <person name="Henne A."/>
            <person name="Fricke W.F."/>
            <person name="Martinez-Arias R."/>
            <person name="Bartels D."/>
            <person name="Goesmann A."/>
            <person name="Krause L."/>
            <person name="Puehler A."/>
            <person name="Klenk H.P."/>
            <person name="Richter M."/>
            <person name="Schuler M."/>
            <person name="Gloeckner F.O."/>
            <person name="Meyerdierks A."/>
            <person name="Gottschalk G."/>
            <person name="Amann R."/>
        </authorList>
    </citation>
    <scope>NUCLEOTIDE SEQUENCE [LARGE SCALE GENOMIC DNA]</scope>
    <source>
        <strain evidence="9">ATCC 43914 / DSM 3382 / HRM2</strain>
    </source>
</reference>
<dbReference type="InterPro" id="IPR012257">
    <property type="entry name" value="Glc_ox_4Fe-4S"/>
</dbReference>
<feature type="domain" description="4Fe-4S ferredoxin-type" evidence="7">
    <location>
        <begin position="11"/>
        <end position="42"/>
    </location>
</feature>
<dbReference type="AlphaFoldDB" id="C0QJA2"/>
<keyword evidence="9" id="KW-1185">Reference proteome</keyword>